<reference evidence="8" key="1">
    <citation type="submission" date="2021-04" db="EMBL/GenBank/DDBJ databases">
        <authorList>
            <consortium name="Wellcome Sanger Institute Data Sharing"/>
        </authorList>
    </citation>
    <scope>NUCLEOTIDE SEQUENCE [LARGE SCALE GENOMIC DNA]</scope>
</reference>
<proteinExistence type="predicted"/>
<dbReference type="Ensembl" id="ENSSAUT00010028596.1">
    <property type="protein sequence ID" value="ENSSAUP00010027099.1"/>
    <property type="gene ID" value="ENSSAUG00010011716.1"/>
</dbReference>
<dbReference type="CDD" id="cd05250">
    <property type="entry name" value="CC3_like_SDR_a"/>
    <property type="match status" value="1"/>
</dbReference>
<feature type="domain" description="NAD(P)-binding" evidence="7">
    <location>
        <begin position="65"/>
        <end position="214"/>
    </location>
</feature>
<keyword evidence="6" id="KW-0472">Membrane</keyword>
<keyword evidence="9" id="KW-1185">Reference proteome</keyword>
<keyword evidence="1" id="KW-0521">NADP</keyword>
<dbReference type="GO" id="GO:0051170">
    <property type="term" value="P:import into nucleus"/>
    <property type="evidence" value="ECO:0007669"/>
    <property type="project" value="TreeGrafter"/>
</dbReference>
<evidence type="ECO:0000256" key="5">
    <source>
        <dbReference type="ARBA" id="ARBA00093604"/>
    </source>
</evidence>
<dbReference type="SUPFAM" id="SSF51735">
    <property type="entry name" value="NAD(P)-binding Rossmann-fold domains"/>
    <property type="match status" value="1"/>
</dbReference>
<accession>A0A671VLP6</accession>
<evidence type="ECO:0000256" key="2">
    <source>
        <dbReference type="ARBA" id="ARBA00022990"/>
    </source>
</evidence>
<name>A0A671VLP6_SPAAU</name>
<evidence type="ECO:0000259" key="7">
    <source>
        <dbReference type="Pfam" id="PF13460"/>
    </source>
</evidence>
<dbReference type="GO" id="GO:0003824">
    <property type="term" value="F:catalytic activity"/>
    <property type="evidence" value="ECO:0007669"/>
    <property type="project" value="UniProtKB-ARBA"/>
</dbReference>
<reference evidence="8" key="3">
    <citation type="submission" date="2025-09" db="UniProtKB">
        <authorList>
            <consortium name="Ensembl"/>
        </authorList>
    </citation>
    <scope>IDENTIFICATION</scope>
</reference>
<organism evidence="8 9">
    <name type="scientific">Sparus aurata</name>
    <name type="common">Gilthead sea bream</name>
    <dbReference type="NCBI Taxonomy" id="8175"/>
    <lineage>
        <taxon>Eukaryota</taxon>
        <taxon>Metazoa</taxon>
        <taxon>Chordata</taxon>
        <taxon>Craniata</taxon>
        <taxon>Vertebrata</taxon>
        <taxon>Euteleostomi</taxon>
        <taxon>Actinopterygii</taxon>
        <taxon>Neopterygii</taxon>
        <taxon>Teleostei</taxon>
        <taxon>Neoteleostei</taxon>
        <taxon>Acanthomorphata</taxon>
        <taxon>Eupercaria</taxon>
        <taxon>Spariformes</taxon>
        <taxon>Sparidae</taxon>
        <taxon>Sparus</taxon>
    </lineage>
</organism>
<protein>
    <recommendedName>
        <fullName evidence="5">Protein HTATIP2</fullName>
    </recommendedName>
</protein>
<keyword evidence="6" id="KW-0812">Transmembrane</keyword>
<evidence type="ECO:0000256" key="4">
    <source>
        <dbReference type="ARBA" id="ARBA00093483"/>
    </source>
</evidence>
<dbReference type="InterPro" id="IPR016040">
    <property type="entry name" value="NAD(P)-bd_dom"/>
</dbReference>
<dbReference type="GO" id="GO:0005737">
    <property type="term" value="C:cytoplasm"/>
    <property type="evidence" value="ECO:0007669"/>
    <property type="project" value="TreeGrafter"/>
</dbReference>
<evidence type="ECO:0000256" key="1">
    <source>
        <dbReference type="ARBA" id="ARBA00022857"/>
    </source>
</evidence>
<dbReference type="Gene3D" id="3.40.50.720">
    <property type="entry name" value="NAD(P)-binding Rossmann-like Domain"/>
    <property type="match status" value="1"/>
</dbReference>
<evidence type="ECO:0000313" key="8">
    <source>
        <dbReference type="Ensembl" id="ENSSAUP00010027099.1"/>
    </source>
</evidence>
<sequence>MSLSKLLGTTLGKATGLLAVLIVVIAAVLNYFDDPDPVKYTSMAEDMKTLEENFRQQNKSCFILGASGETGRMLLQELLERNIFSKITLIGRRQLTFEGKEYEKLVQEVVDFEKLDEHAAAFQGHDVGYCCLGTTRAKAGAEIFVRVDHDYVLKSAELAKSGGCTQFHLESSRGADKNSNFLYLKVKGQVEADIEALGFDRYAIYRPGVLLVDRQESRPAEWLARKFLGAFSSVCSTSMAIPIQVVAKAMVSNTLLQPEQKTEILENKNIASLGKIEGK</sequence>
<evidence type="ECO:0000313" key="9">
    <source>
        <dbReference type="Proteomes" id="UP000472265"/>
    </source>
</evidence>
<keyword evidence="6" id="KW-1133">Transmembrane helix</keyword>
<evidence type="ECO:0000256" key="3">
    <source>
        <dbReference type="ARBA" id="ARBA00023157"/>
    </source>
</evidence>
<dbReference type="PANTHER" id="PTHR14097:SF7">
    <property type="entry name" value="OXIDOREDUCTASE HTATIP2"/>
    <property type="match status" value="1"/>
</dbReference>
<dbReference type="FunCoup" id="A0A671VLP6">
    <property type="interactions" value="247"/>
</dbReference>
<dbReference type="InParanoid" id="A0A671VLP6"/>
<dbReference type="InterPro" id="IPR036291">
    <property type="entry name" value="NAD(P)-bd_dom_sf"/>
</dbReference>
<reference evidence="8" key="2">
    <citation type="submission" date="2025-08" db="UniProtKB">
        <authorList>
            <consortium name="Ensembl"/>
        </authorList>
    </citation>
    <scope>IDENTIFICATION</scope>
</reference>
<gene>
    <name evidence="8" type="primary">HTATIP2</name>
    <name evidence="8" type="synonym">htatip2</name>
</gene>
<dbReference type="Proteomes" id="UP000472265">
    <property type="component" value="Chromosome 4"/>
</dbReference>
<dbReference type="GeneTree" id="ENSGT00390000008184"/>
<keyword evidence="2" id="KW-0007">Acetylation</keyword>
<comment type="subunit">
    <text evidence="4">Monomer. Forms homodimers during oxidative stress. Interacts (via N-terminus) with elongation factor EEF1A1 (via middle-region); the interaction is direct and competes with EEF1A1 binding to guanyl-nucleotide exchange factor EEF1B2, thereby inhibiting GDP for GTP exchange and reactivation of EEF1A1. Interacts with nuclear transport receptors XPO4, IPO5/RANBP5, IPO7, IPO9 and KPNB1 as well as GCN1L1/GCN1 and LRPPRC probably through their HEAT repeats. Binds NCOA5/CIA.</text>
</comment>
<dbReference type="PANTHER" id="PTHR14097">
    <property type="entry name" value="OXIDOREDUCTASE HTATIP2"/>
    <property type="match status" value="1"/>
</dbReference>
<dbReference type="AlphaFoldDB" id="A0A671VLP6"/>
<dbReference type="FunFam" id="3.40.50.720:FF:000271">
    <property type="entry name" value="oxidoreductase HTATIP2 isoform X1"/>
    <property type="match status" value="1"/>
</dbReference>
<dbReference type="Pfam" id="PF13460">
    <property type="entry name" value="NAD_binding_10"/>
    <property type="match status" value="1"/>
</dbReference>
<keyword evidence="3" id="KW-1015">Disulfide bond</keyword>
<evidence type="ECO:0000256" key="6">
    <source>
        <dbReference type="SAM" id="Phobius"/>
    </source>
</evidence>
<feature type="transmembrane region" description="Helical" evidence="6">
    <location>
        <begin position="12"/>
        <end position="32"/>
    </location>
</feature>
<dbReference type="OrthoDB" id="430436at2759"/>